<protein>
    <recommendedName>
        <fullName evidence="1">RGS domain-containing protein</fullName>
    </recommendedName>
</protein>
<feature type="non-terminal residue" evidence="2">
    <location>
        <position position="1"/>
    </location>
</feature>
<evidence type="ECO:0000313" key="2">
    <source>
        <dbReference type="EMBL" id="CAL4223693.1"/>
    </source>
</evidence>
<dbReference type="InterPro" id="IPR036305">
    <property type="entry name" value="RGS_sf"/>
</dbReference>
<feature type="domain" description="RGS" evidence="1">
    <location>
        <begin position="51"/>
        <end position="120"/>
    </location>
</feature>
<dbReference type="InterPro" id="IPR044926">
    <property type="entry name" value="RGS_subdomain_2"/>
</dbReference>
<evidence type="ECO:0000313" key="3">
    <source>
        <dbReference type="Proteomes" id="UP001497623"/>
    </source>
</evidence>
<sequence length="200" mass="23751">ERRSIFLLEAFIYRRNILSTCLFGSSNIIEKKLIHTSKMPSKSQCNKWKSKVQLLLEDPEGFNLFHEFLIKHEEKCEKDIGEFSRYTDFWKDYKNYKKLEGSSQKEAAMNIFNKFLNSEAEKKIDIVGPDDVINTLRENVINIDKCEKIEHTVNLSTMYNDVEIGMLLYLERGGCYEAYEDFCKELKPDRRMPRFQCRLM</sequence>
<dbReference type="SUPFAM" id="SSF48097">
    <property type="entry name" value="Regulator of G-protein signaling, RGS"/>
    <property type="match status" value="1"/>
</dbReference>
<keyword evidence="3" id="KW-1185">Reference proteome</keyword>
<dbReference type="InterPro" id="IPR016137">
    <property type="entry name" value="RGS"/>
</dbReference>
<dbReference type="Gene3D" id="1.10.167.10">
    <property type="entry name" value="Regulator of G-protein Signalling 4, domain 2"/>
    <property type="match status" value="1"/>
</dbReference>
<comment type="caution">
    <text evidence="2">The sequence shown here is derived from an EMBL/GenBank/DDBJ whole genome shotgun (WGS) entry which is preliminary data.</text>
</comment>
<reference evidence="2 3" key="1">
    <citation type="submission" date="2024-05" db="EMBL/GenBank/DDBJ databases">
        <authorList>
            <person name="Wallberg A."/>
        </authorList>
    </citation>
    <scope>NUCLEOTIDE SEQUENCE [LARGE SCALE GENOMIC DNA]</scope>
</reference>
<dbReference type="EMBL" id="CAXKWB010099532">
    <property type="protein sequence ID" value="CAL4223693.1"/>
    <property type="molecule type" value="Genomic_DNA"/>
</dbReference>
<name>A0AAV2SM27_MEGNR</name>
<dbReference type="Proteomes" id="UP001497623">
    <property type="component" value="Unassembled WGS sequence"/>
</dbReference>
<accession>A0AAV2SM27</accession>
<organism evidence="2 3">
    <name type="scientific">Meganyctiphanes norvegica</name>
    <name type="common">Northern krill</name>
    <name type="synonym">Thysanopoda norvegica</name>
    <dbReference type="NCBI Taxonomy" id="48144"/>
    <lineage>
        <taxon>Eukaryota</taxon>
        <taxon>Metazoa</taxon>
        <taxon>Ecdysozoa</taxon>
        <taxon>Arthropoda</taxon>
        <taxon>Crustacea</taxon>
        <taxon>Multicrustacea</taxon>
        <taxon>Malacostraca</taxon>
        <taxon>Eumalacostraca</taxon>
        <taxon>Eucarida</taxon>
        <taxon>Euphausiacea</taxon>
        <taxon>Euphausiidae</taxon>
        <taxon>Meganyctiphanes</taxon>
    </lineage>
</organism>
<gene>
    <name evidence="2" type="ORF">MNOR_LOCUS39264</name>
</gene>
<dbReference type="Pfam" id="PF00615">
    <property type="entry name" value="RGS"/>
    <property type="match status" value="1"/>
</dbReference>
<evidence type="ECO:0000259" key="1">
    <source>
        <dbReference type="PROSITE" id="PS50132"/>
    </source>
</evidence>
<proteinExistence type="predicted"/>
<dbReference type="PROSITE" id="PS50132">
    <property type="entry name" value="RGS"/>
    <property type="match status" value="1"/>
</dbReference>
<dbReference type="AlphaFoldDB" id="A0AAV2SM27"/>